<dbReference type="OrthoDB" id="1421156at2759"/>
<proteinExistence type="predicted"/>
<name>A0A9P8MRX6_9HYPO</name>
<protein>
    <submittedName>
        <fullName evidence="2">MULE transposase domain-containing protein</fullName>
    </submittedName>
</protein>
<dbReference type="InterPro" id="IPR052579">
    <property type="entry name" value="Zinc_finger_SWIM"/>
</dbReference>
<evidence type="ECO:0000313" key="2">
    <source>
        <dbReference type="EMBL" id="KAH0959369.1"/>
    </source>
</evidence>
<dbReference type="InterPro" id="IPR018289">
    <property type="entry name" value="MULE_transposase_dom"/>
</dbReference>
<dbReference type="AlphaFoldDB" id="A0A9P8MRX6"/>
<sequence>MQSIIGQTFDDFASCEAAIHRAARSDSIVVKRRADGMWSPEWSGTAEARLHNHPTFEISAYSKYRTEISQKYRDDIIEMLRSSLQPVGILTKLRQHDDPDLRQIGRRDIVNIIAKYRQQQLQGQAPIEWLFNQLRQQESFFVRHEVDDNKRLTRLFIAPQSGINLLHQYPEVMLFDSTYKTNRFNMPLFNVCACSSIKKSFQVATIFLNGEKEGDYAWAIEKLHELLNEKQIRHPGCVITDRELALMRALNGSTPIQPSIQCLIYSPTRGADGVIQQDAKFEEFIAEWHLLVRSRNEVEYQERLLKFKDPSRYTGEAAQAVEYCVNTWIEPWSHKFVRFQVDRLPHFGHVTTSIVESSHASLKRFLQQRSSGALKIVFERLQLFWNHQESEIRIEAQQRRNKVISVPHFLLQDIRFEARGPLPMSSADYTRNSVIRFIVAGGGLRLLQIITNLMIMTNLHLRLRLRLRLRPAGPGLCLSNQLYNARKADLEVAWPHNHSLISEAEGLQAAAAISLISSEQSCKHNRGPCLPLRPQPLLRAREAGLEAAWPLEFEAVWSYNRRHNRLALRPLLPSLTLRWLHSNKLINTIQCSLAQRRHGRHKEQRIRPDLLK</sequence>
<reference evidence="2" key="1">
    <citation type="submission" date="2021-09" db="EMBL/GenBank/DDBJ databases">
        <title>A high-quality genome of the endoparasitic fungus Hirsutella rhossiliensis with a comparison of Hirsutella genomes reveals transposable elements contributing to genome size variation.</title>
        <authorList>
            <person name="Lin R."/>
            <person name="Jiao Y."/>
            <person name="Sun X."/>
            <person name="Ling J."/>
            <person name="Xie B."/>
            <person name="Cheng X."/>
        </authorList>
    </citation>
    <scope>NUCLEOTIDE SEQUENCE</scope>
    <source>
        <strain evidence="2">HR02</strain>
    </source>
</reference>
<dbReference type="Pfam" id="PF10551">
    <property type="entry name" value="MULE"/>
    <property type="match status" value="1"/>
</dbReference>
<dbReference type="Proteomes" id="UP000824596">
    <property type="component" value="Unassembled WGS sequence"/>
</dbReference>
<dbReference type="RefSeq" id="XP_044716882.1">
    <property type="nucleotide sequence ID" value="XM_044868301.1"/>
</dbReference>
<gene>
    <name evidence="2" type="ORF">HRG_09830</name>
</gene>
<evidence type="ECO:0000259" key="1">
    <source>
        <dbReference type="Pfam" id="PF10551"/>
    </source>
</evidence>
<accession>A0A9P8MRX6</accession>
<organism evidence="2 3">
    <name type="scientific">Hirsutella rhossiliensis</name>
    <dbReference type="NCBI Taxonomy" id="111463"/>
    <lineage>
        <taxon>Eukaryota</taxon>
        <taxon>Fungi</taxon>
        <taxon>Dikarya</taxon>
        <taxon>Ascomycota</taxon>
        <taxon>Pezizomycotina</taxon>
        <taxon>Sordariomycetes</taxon>
        <taxon>Hypocreomycetidae</taxon>
        <taxon>Hypocreales</taxon>
        <taxon>Ophiocordycipitaceae</taxon>
        <taxon>Hirsutella</taxon>
    </lineage>
</organism>
<comment type="caution">
    <text evidence="2">The sequence shown here is derived from an EMBL/GenBank/DDBJ whole genome shotgun (WGS) entry which is preliminary data.</text>
</comment>
<evidence type="ECO:0000313" key="3">
    <source>
        <dbReference type="Proteomes" id="UP000824596"/>
    </source>
</evidence>
<feature type="domain" description="MULE transposase" evidence="1">
    <location>
        <begin position="172"/>
        <end position="263"/>
    </location>
</feature>
<dbReference type="EMBL" id="JAIZPD010000013">
    <property type="protein sequence ID" value="KAH0959369.1"/>
    <property type="molecule type" value="Genomic_DNA"/>
</dbReference>
<dbReference type="PANTHER" id="PTHR31569">
    <property type="entry name" value="SWIM-TYPE DOMAIN-CONTAINING PROTEIN"/>
    <property type="match status" value="1"/>
</dbReference>
<dbReference type="GeneID" id="68358959"/>
<keyword evidence="3" id="KW-1185">Reference proteome</keyword>
<dbReference type="PANTHER" id="PTHR31569:SF4">
    <property type="entry name" value="SWIM-TYPE DOMAIN-CONTAINING PROTEIN"/>
    <property type="match status" value="1"/>
</dbReference>